<comment type="caution">
    <text evidence="2">The sequence shown here is derived from an EMBL/GenBank/DDBJ whole genome shotgun (WGS) entry which is preliminary data.</text>
</comment>
<evidence type="ECO:0000256" key="1">
    <source>
        <dbReference type="SAM" id="MobiDB-lite"/>
    </source>
</evidence>
<sequence length="127" mass="13749">MPNHAVTTTFQASAISSSVFLRFSPLLRPGQGEMACSWTPPINKSGSPRPLRFSPSRAKSKLHSSLQGLGQSMHGPQHSLLAVRANHHSFKNRFLVIRPQQKPSASLGHAPNAAVTSHRPPPRSSES</sequence>
<dbReference type="Proteomes" id="UP000290572">
    <property type="component" value="Unassembled WGS sequence"/>
</dbReference>
<reference evidence="2 3" key="1">
    <citation type="submission" date="2018-03" db="EMBL/GenBank/DDBJ databases">
        <title>Draft genome sequence of Rohu Carp (Labeo rohita).</title>
        <authorList>
            <person name="Das P."/>
            <person name="Kushwaha B."/>
            <person name="Joshi C.G."/>
            <person name="Kumar D."/>
            <person name="Nagpure N.S."/>
            <person name="Sahoo L."/>
            <person name="Das S.P."/>
            <person name="Bit A."/>
            <person name="Patnaik S."/>
            <person name="Meher P.K."/>
            <person name="Jayasankar P."/>
            <person name="Koringa P.G."/>
            <person name="Patel N.V."/>
            <person name="Hinsu A.T."/>
            <person name="Kumar R."/>
            <person name="Pandey M."/>
            <person name="Agarwal S."/>
            <person name="Srivastava S."/>
            <person name="Singh M."/>
            <person name="Iquebal M.A."/>
            <person name="Jaiswal S."/>
            <person name="Angadi U.B."/>
            <person name="Kumar N."/>
            <person name="Raza M."/>
            <person name="Shah T.M."/>
            <person name="Rai A."/>
            <person name="Jena J.K."/>
        </authorList>
    </citation>
    <scope>NUCLEOTIDE SEQUENCE [LARGE SCALE GENOMIC DNA]</scope>
    <source>
        <strain evidence="2">DASCIFA01</strain>
        <tissue evidence="2">Testis</tissue>
    </source>
</reference>
<name>A0A498M6N5_LABRO</name>
<evidence type="ECO:0000313" key="2">
    <source>
        <dbReference type="EMBL" id="RXN14952.1"/>
    </source>
</evidence>
<dbReference type="AlphaFoldDB" id="A0A498M6N5"/>
<keyword evidence="3" id="KW-1185">Reference proteome</keyword>
<dbReference type="EMBL" id="QBIY01012869">
    <property type="protein sequence ID" value="RXN14952.1"/>
    <property type="molecule type" value="Genomic_DNA"/>
</dbReference>
<feature type="region of interest" description="Disordered" evidence="1">
    <location>
        <begin position="99"/>
        <end position="127"/>
    </location>
</feature>
<organism evidence="2 3">
    <name type="scientific">Labeo rohita</name>
    <name type="common">Indian major carp</name>
    <name type="synonym">Cyprinus rohita</name>
    <dbReference type="NCBI Taxonomy" id="84645"/>
    <lineage>
        <taxon>Eukaryota</taxon>
        <taxon>Metazoa</taxon>
        <taxon>Chordata</taxon>
        <taxon>Craniata</taxon>
        <taxon>Vertebrata</taxon>
        <taxon>Euteleostomi</taxon>
        <taxon>Actinopterygii</taxon>
        <taxon>Neopterygii</taxon>
        <taxon>Teleostei</taxon>
        <taxon>Ostariophysi</taxon>
        <taxon>Cypriniformes</taxon>
        <taxon>Cyprinidae</taxon>
        <taxon>Labeoninae</taxon>
        <taxon>Labeonini</taxon>
        <taxon>Labeo</taxon>
    </lineage>
</organism>
<protein>
    <submittedName>
        <fullName evidence="2">Uncharacterized protein</fullName>
    </submittedName>
</protein>
<evidence type="ECO:0000313" key="3">
    <source>
        <dbReference type="Proteomes" id="UP000290572"/>
    </source>
</evidence>
<accession>A0A498M6N5</accession>
<gene>
    <name evidence="2" type="ORF">ROHU_028420</name>
</gene>
<proteinExistence type="predicted"/>
<feature type="region of interest" description="Disordered" evidence="1">
    <location>
        <begin position="39"/>
        <end position="74"/>
    </location>
</feature>